<keyword evidence="2" id="KW-1133">Transmembrane helix</keyword>
<keyword evidence="2" id="KW-0472">Membrane</keyword>
<dbReference type="AlphaFoldDB" id="A0A4Q7ZI87"/>
<feature type="region of interest" description="Disordered" evidence="1">
    <location>
        <begin position="170"/>
        <end position="284"/>
    </location>
</feature>
<comment type="caution">
    <text evidence="3">The sequence shown here is derived from an EMBL/GenBank/DDBJ whole genome shotgun (WGS) entry which is preliminary data.</text>
</comment>
<accession>A0A4Q7ZI87</accession>
<reference evidence="3 4" key="1">
    <citation type="submission" date="2019-02" db="EMBL/GenBank/DDBJ databases">
        <title>Sequencing the genomes of 1000 actinobacteria strains.</title>
        <authorList>
            <person name="Klenk H.-P."/>
        </authorList>
    </citation>
    <scope>NUCLEOTIDE SEQUENCE [LARGE SCALE GENOMIC DNA]</scope>
    <source>
        <strain evidence="3 4">DSM 45162</strain>
    </source>
</reference>
<sequence length="284" mass="28072">MSHRRGHTGRGSAGRRGRTRRGLVRQPLIVVGAALGVAATGGVAAFAGWSVTVQPATFTVYAARIPQPAPPRARVHTPPWIAWQPLARGVPVDRYVVTRHLGPAAQVACEVPATARPRCTDRQAPAGYRATYTVAAAYGSHWVSVDSGPSAPVTVPGVGVPITVNGIQLRPGPDGTPVVVGGADPSADPSLVAGTTMSPPAPPAGRPPSPSGTVVTPAPRVSASPAPVVKSTGDTTSGGGPGSDPGAASAPATGPSPDATCGSRCSGSPSPTPPSAAAPPPASD</sequence>
<proteinExistence type="predicted"/>
<keyword evidence="2" id="KW-0812">Transmembrane</keyword>
<feature type="transmembrane region" description="Helical" evidence="2">
    <location>
        <begin position="28"/>
        <end position="49"/>
    </location>
</feature>
<name>A0A4Q7ZI87_9ACTN</name>
<gene>
    <name evidence="3" type="ORF">EV385_1929</name>
</gene>
<feature type="compositionally biased region" description="Pro residues" evidence="1">
    <location>
        <begin position="270"/>
        <end position="284"/>
    </location>
</feature>
<evidence type="ECO:0000313" key="4">
    <source>
        <dbReference type="Proteomes" id="UP000292564"/>
    </source>
</evidence>
<feature type="compositionally biased region" description="Low complexity" evidence="1">
    <location>
        <begin position="211"/>
        <end position="235"/>
    </location>
</feature>
<dbReference type="Proteomes" id="UP000292564">
    <property type="component" value="Unassembled WGS sequence"/>
</dbReference>
<dbReference type="EMBL" id="SHKY01000001">
    <property type="protein sequence ID" value="RZU50164.1"/>
    <property type="molecule type" value="Genomic_DNA"/>
</dbReference>
<evidence type="ECO:0000256" key="2">
    <source>
        <dbReference type="SAM" id="Phobius"/>
    </source>
</evidence>
<evidence type="ECO:0000256" key="1">
    <source>
        <dbReference type="SAM" id="MobiDB-lite"/>
    </source>
</evidence>
<protein>
    <submittedName>
        <fullName evidence="3">Uncharacterized protein</fullName>
    </submittedName>
</protein>
<feature type="compositionally biased region" description="Low complexity" evidence="1">
    <location>
        <begin position="170"/>
        <end position="185"/>
    </location>
</feature>
<evidence type="ECO:0000313" key="3">
    <source>
        <dbReference type="EMBL" id="RZU50164.1"/>
    </source>
</evidence>
<organism evidence="3 4">
    <name type="scientific">Krasilnikovia cinnamomea</name>
    <dbReference type="NCBI Taxonomy" id="349313"/>
    <lineage>
        <taxon>Bacteria</taxon>
        <taxon>Bacillati</taxon>
        <taxon>Actinomycetota</taxon>
        <taxon>Actinomycetes</taxon>
        <taxon>Micromonosporales</taxon>
        <taxon>Micromonosporaceae</taxon>
        <taxon>Krasilnikovia</taxon>
    </lineage>
</organism>
<keyword evidence="4" id="KW-1185">Reference proteome</keyword>
<feature type="compositionally biased region" description="Pro residues" evidence="1">
    <location>
        <begin position="199"/>
        <end position="210"/>
    </location>
</feature>
<feature type="compositionally biased region" description="Low complexity" evidence="1">
    <location>
        <begin position="244"/>
        <end position="260"/>
    </location>
</feature>